<accession>A0A8T2AHL6</accession>
<sequence length="143" mass="15763">MSRGPSESMVNSGEALALHITNIQKSLSLNASDLAPYALQGYALFFDKLGDCLVYPTRARITLMGSGTRDGRFGYPEVMGSGTRDYRFGYPEVMGSDTRDDRFGYPEVTVRVPRADWQGMVRYPEPNMKMTRGVKFGSGSKAG</sequence>
<dbReference type="Proteomes" id="UP000694251">
    <property type="component" value="Chromosome 9"/>
</dbReference>
<gene>
    <name evidence="1" type="ORF">ISN44_As09g015700</name>
</gene>
<dbReference type="AlphaFoldDB" id="A0A8T2AHL6"/>
<proteinExistence type="predicted"/>
<dbReference type="EMBL" id="JAEFBJ010000009">
    <property type="protein sequence ID" value="KAG7573263.1"/>
    <property type="molecule type" value="Genomic_DNA"/>
</dbReference>
<comment type="caution">
    <text evidence="1">The sequence shown here is derived from an EMBL/GenBank/DDBJ whole genome shotgun (WGS) entry which is preliminary data.</text>
</comment>
<name>A0A8T2AHL6_ARASU</name>
<protein>
    <submittedName>
        <fullName evidence="1">Uncharacterized protein</fullName>
    </submittedName>
</protein>
<evidence type="ECO:0000313" key="2">
    <source>
        <dbReference type="Proteomes" id="UP000694251"/>
    </source>
</evidence>
<reference evidence="1 2" key="1">
    <citation type="submission" date="2020-12" db="EMBL/GenBank/DDBJ databases">
        <title>Concerted genomic and epigenomic changes stabilize Arabidopsis allopolyploids.</title>
        <authorList>
            <person name="Chen Z."/>
        </authorList>
    </citation>
    <scope>NUCLEOTIDE SEQUENCE [LARGE SCALE GENOMIC DNA]</scope>
    <source>
        <strain evidence="1">As9502</strain>
        <tissue evidence="1">Leaf</tissue>
    </source>
</reference>
<organism evidence="1 2">
    <name type="scientific">Arabidopsis suecica</name>
    <name type="common">Swedish thale-cress</name>
    <name type="synonym">Cardaminopsis suecica</name>
    <dbReference type="NCBI Taxonomy" id="45249"/>
    <lineage>
        <taxon>Eukaryota</taxon>
        <taxon>Viridiplantae</taxon>
        <taxon>Streptophyta</taxon>
        <taxon>Embryophyta</taxon>
        <taxon>Tracheophyta</taxon>
        <taxon>Spermatophyta</taxon>
        <taxon>Magnoliopsida</taxon>
        <taxon>eudicotyledons</taxon>
        <taxon>Gunneridae</taxon>
        <taxon>Pentapetalae</taxon>
        <taxon>rosids</taxon>
        <taxon>malvids</taxon>
        <taxon>Brassicales</taxon>
        <taxon>Brassicaceae</taxon>
        <taxon>Camelineae</taxon>
        <taxon>Arabidopsis</taxon>
    </lineage>
</organism>
<dbReference type="OrthoDB" id="1937899at2759"/>
<keyword evidence="2" id="KW-1185">Reference proteome</keyword>
<evidence type="ECO:0000313" key="1">
    <source>
        <dbReference type="EMBL" id="KAG7573263.1"/>
    </source>
</evidence>